<dbReference type="RefSeq" id="WP_102892577.1">
    <property type="nucleotide sequence ID" value="NZ_NBZD01000003.1"/>
</dbReference>
<dbReference type="EMBL" id="NBZD01000003">
    <property type="protein sequence ID" value="PNH18326.1"/>
    <property type="molecule type" value="Genomic_DNA"/>
</dbReference>
<evidence type="ECO:0000313" key="4">
    <source>
        <dbReference type="Proteomes" id="UP000236394"/>
    </source>
</evidence>
<feature type="transmembrane region" description="Helical" evidence="1">
    <location>
        <begin position="77"/>
        <end position="96"/>
    </location>
</feature>
<evidence type="ECO:0000259" key="2">
    <source>
        <dbReference type="Pfam" id="PF04892"/>
    </source>
</evidence>
<feature type="transmembrane region" description="Helical" evidence="1">
    <location>
        <begin position="180"/>
        <end position="201"/>
    </location>
</feature>
<dbReference type="AlphaFoldDB" id="A0A2J8B0P1"/>
<feature type="transmembrane region" description="Helical" evidence="1">
    <location>
        <begin position="12"/>
        <end position="29"/>
    </location>
</feature>
<accession>A0A2J8B0P1</accession>
<dbReference type="Pfam" id="PF04892">
    <property type="entry name" value="VanZ"/>
    <property type="match status" value="1"/>
</dbReference>
<organism evidence="3 4">
    <name type="scientific">Mageeibacillus indolicus</name>
    <dbReference type="NCBI Taxonomy" id="884684"/>
    <lineage>
        <taxon>Bacteria</taxon>
        <taxon>Bacillati</taxon>
        <taxon>Bacillota</taxon>
        <taxon>Clostridia</taxon>
        <taxon>Eubacteriales</taxon>
        <taxon>Oscillospiraceae</taxon>
        <taxon>Mageeibacillus</taxon>
    </lineage>
</organism>
<dbReference type="InterPro" id="IPR006976">
    <property type="entry name" value="VanZ-like"/>
</dbReference>
<gene>
    <name evidence="3" type="ORF">B7R76_05640</name>
</gene>
<protein>
    <recommendedName>
        <fullName evidence="2">VanZ-like domain-containing protein</fullName>
    </recommendedName>
</protein>
<comment type="caution">
    <text evidence="3">The sequence shown here is derived from an EMBL/GenBank/DDBJ whole genome shotgun (WGS) entry which is preliminary data.</text>
</comment>
<reference evidence="4" key="1">
    <citation type="submission" date="2017-04" db="EMBL/GenBank/DDBJ databases">
        <authorList>
            <person name="Bumgarner R.E."/>
            <person name="Fredricks D.N."/>
            <person name="Srinivasan S."/>
        </authorList>
    </citation>
    <scope>NUCLEOTIDE SEQUENCE [LARGE SCALE GENOMIC DNA]</scope>
    <source>
        <strain evidence="4">KA00405</strain>
    </source>
</reference>
<feature type="transmembrane region" description="Helical" evidence="1">
    <location>
        <begin position="123"/>
        <end position="145"/>
    </location>
</feature>
<evidence type="ECO:0000313" key="3">
    <source>
        <dbReference type="EMBL" id="PNH18326.1"/>
    </source>
</evidence>
<feature type="domain" description="VanZ-like" evidence="2">
    <location>
        <begin position="101"/>
        <end position="197"/>
    </location>
</feature>
<dbReference type="Proteomes" id="UP000236394">
    <property type="component" value="Unassembled WGS sequence"/>
</dbReference>
<feature type="transmembrane region" description="Helical" evidence="1">
    <location>
        <begin position="49"/>
        <end position="72"/>
    </location>
</feature>
<keyword evidence="1" id="KW-0812">Transmembrane</keyword>
<evidence type="ECO:0000256" key="1">
    <source>
        <dbReference type="SAM" id="Phobius"/>
    </source>
</evidence>
<name>A0A2J8B0P1_9FIRM</name>
<proteinExistence type="predicted"/>
<sequence>MKQLIKVYLKKVITEISLITFTVLILYFLDKYIFSDLMSIGNVSPTLETPFFSVTLLLALLIIFQAISHILYYKARIWAIILWGASLVLLVDLLVFRPGPQAEGIELNPFAFIQDFFNDNTSIYITIINFVLFLLIAFTGCLAMGKWSLYKVIAFSAGLGLAIEVIQLLTARGLFSLADFLLYSLGAFCGGFIFVVARPIFQRLKIVESIR</sequence>
<keyword evidence="1" id="KW-1133">Transmembrane helix</keyword>
<keyword evidence="1" id="KW-0472">Membrane</keyword>
<feature type="transmembrane region" description="Helical" evidence="1">
    <location>
        <begin position="152"/>
        <end position="174"/>
    </location>
</feature>